<evidence type="ECO:0000313" key="1">
    <source>
        <dbReference type="EMBL" id="MCA9381162.1"/>
    </source>
</evidence>
<evidence type="ECO:0000313" key="2">
    <source>
        <dbReference type="Proteomes" id="UP000775877"/>
    </source>
</evidence>
<proteinExistence type="predicted"/>
<dbReference type="Proteomes" id="UP000775877">
    <property type="component" value="Unassembled WGS sequence"/>
</dbReference>
<name>A0A955IBF2_9BACT</name>
<organism evidence="1 2">
    <name type="scientific">Candidatus Dojkabacteria bacterium</name>
    <dbReference type="NCBI Taxonomy" id="2099670"/>
    <lineage>
        <taxon>Bacteria</taxon>
        <taxon>Candidatus Dojkabacteria</taxon>
    </lineage>
</organism>
<reference evidence="1" key="1">
    <citation type="submission" date="2020-04" db="EMBL/GenBank/DDBJ databases">
        <authorList>
            <person name="Zhang T."/>
        </authorList>
    </citation>
    <scope>NUCLEOTIDE SEQUENCE</scope>
    <source>
        <strain evidence="1">HKST-UBA13</strain>
    </source>
</reference>
<dbReference type="EMBL" id="JAGQLJ010000054">
    <property type="protein sequence ID" value="MCA9381162.1"/>
    <property type="molecule type" value="Genomic_DNA"/>
</dbReference>
<dbReference type="SUPFAM" id="SSF110296">
    <property type="entry name" value="Oligoxyloglucan reducing end-specific cellobiohydrolase"/>
    <property type="match status" value="1"/>
</dbReference>
<dbReference type="Gene3D" id="2.130.10.10">
    <property type="entry name" value="YVTN repeat-like/Quinoprotein amine dehydrogenase"/>
    <property type="match status" value="1"/>
</dbReference>
<feature type="non-terminal residue" evidence="1">
    <location>
        <position position="1"/>
    </location>
</feature>
<protein>
    <recommendedName>
        <fullName evidence="3">Photosynthesis system II assembly factor Ycf48/Hcf136-like domain-containing protein</fullName>
    </recommendedName>
</protein>
<dbReference type="AlphaFoldDB" id="A0A955IBF2"/>
<reference evidence="1" key="2">
    <citation type="journal article" date="2021" name="Microbiome">
        <title>Successional dynamics and alternative stable states in a saline activated sludge microbial community over 9 years.</title>
        <authorList>
            <person name="Wang Y."/>
            <person name="Ye J."/>
            <person name="Ju F."/>
            <person name="Liu L."/>
            <person name="Boyd J.A."/>
            <person name="Deng Y."/>
            <person name="Parks D.H."/>
            <person name="Jiang X."/>
            <person name="Yin X."/>
            <person name="Woodcroft B.J."/>
            <person name="Tyson G.W."/>
            <person name="Hugenholtz P."/>
            <person name="Polz M.F."/>
            <person name="Zhang T."/>
        </authorList>
    </citation>
    <scope>NUCLEOTIDE SEQUENCE</scope>
    <source>
        <strain evidence="1">HKST-UBA13</strain>
    </source>
</reference>
<dbReference type="InterPro" id="IPR015943">
    <property type="entry name" value="WD40/YVTN_repeat-like_dom_sf"/>
</dbReference>
<gene>
    <name evidence="1" type="ORF">KC678_02765</name>
</gene>
<sequence length="141" mass="16025">LVSTENIIKVAFLSIDTYVIATDAGNIYKTINNGKRWKRIHKDKYVEQWVWFDHYVGYISYLDNTGNLVIGQTINGGYSYTKLGDSLSRNMHVLEMRISPKNPNYIVISGRIILLTPTNDELLLPTANSNQTDKGFVIIGR</sequence>
<accession>A0A955IBF2</accession>
<evidence type="ECO:0008006" key="3">
    <source>
        <dbReference type="Google" id="ProtNLM"/>
    </source>
</evidence>
<comment type="caution">
    <text evidence="1">The sequence shown here is derived from an EMBL/GenBank/DDBJ whole genome shotgun (WGS) entry which is preliminary data.</text>
</comment>